<accession>A0A7G2CDH7</accession>
<reference evidence="10 11" key="1">
    <citation type="submission" date="2020-08" db="EMBL/GenBank/DDBJ databases">
        <authorList>
            <person name="Newling K."/>
            <person name="Davey J."/>
            <person name="Forrester S."/>
        </authorList>
    </citation>
    <scope>NUCLEOTIDE SEQUENCE [LARGE SCALE GENOMIC DNA]</scope>
    <source>
        <strain evidence="11">Crithidia deanei Carvalho (ATCC PRA-265)</strain>
    </source>
</reference>
<dbReference type="OrthoDB" id="2162449at2759"/>
<dbReference type="EMBL" id="LR877151">
    <property type="protein sequence ID" value="CAD2216753.1"/>
    <property type="molecule type" value="Genomic_DNA"/>
</dbReference>
<dbReference type="Pfam" id="PF00334">
    <property type="entry name" value="NDK"/>
    <property type="match status" value="1"/>
</dbReference>
<evidence type="ECO:0000256" key="1">
    <source>
        <dbReference type="ARBA" id="ARBA00008142"/>
    </source>
</evidence>
<dbReference type="GO" id="GO:0005524">
    <property type="term" value="F:ATP binding"/>
    <property type="evidence" value="ECO:0007669"/>
    <property type="project" value="UniProtKB-KW"/>
</dbReference>
<keyword evidence="11" id="KW-1185">Reference proteome</keyword>
<name>A0A7G2CDH7_9TRYP</name>
<feature type="domain" description="Nucleoside diphosphate kinase-like" evidence="9">
    <location>
        <begin position="55"/>
        <end position="129"/>
    </location>
</feature>
<keyword evidence="2" id="KW-0808">Transferase</keyword>
<dbReference type="Proteomes" id="UP000515908">
    <property type="component" value="Chromosome 07"/>
</dbReference>
<dbReference type="SUPFAM" id="SSF54919">
    <property type="entry name" value="Nucleoside diphosphate kinase, NDK"/>
    <property type="match status" value="1"/>
</dbReference>
<feature type="coiled-coil region" evidence="7">
    <location>
        <begin position="230"/>
        <end position="264"/>
    </location>
</feature>
<comment type="similarity">
    <text evidence="1 6">Belongs to the NDK family.</text>
</comment>
<dbReference type="Gene3D" id="3.30.70.141">
    <property type="entry name" value="Nucleoside diphosphate kinase-like domain"/>
    <property type="match status" value="1"/>
</dbReference>
<dbReference type="InterPro" id="IPR036850">
    <property type="entry name" value="NDK-like_dom_sf"/>
</dbReference>
<dbReference type="PROSITE" id="PS51374">
    <property type="entry name" value="NDPK_LIKE"/>
    <property type="match status" value="1"/>
</dbReference>
<evidence type="ECO:0000256" key="4">
    <source>
        <dbReference type="ARBA" id="ARBA00022777"/>
    </source>
</evidence>
<dbReference type="PANTHER" id="PTHR46161:SF3">
    <property type="entry name" value="NUCLEOSIDE DIPHOSPHATE KINASE DDB_G0292928-RELATED"/>
    <property type="match status" value="1"/>
</dbReference>
<evidence type="ECO:0000256" key="2">
    <source>
        <dbReference type="ARBA" id="ARBA00022679"/>
    </source>
</evidence>
<evidence type="ECO:0000256" key="3">
    <source>
        <dbReference type="ARBA" id="ARBA00022741"/>
    </source>
</evidence>
<gene>
    <name evidence="10" type="ORF">ADEAN_000422600</name>
</gene>
<evidence type="ECO:0000256" key="6">
    <source>
        <dbReference type="PROSITE-ProRule" id="PRU00706"/>
    </source>
</evidence>
<dbReference type="AlphaFoldDB" id="A0A7G2CDH7"/>
<keyword evidence="3" id="KW-0547">Nucleotide-binding</keyword>
<evidence type="ECO:0000313" key="11">
    <source>
        <dbReference type="Proteomes" id="UP000515908"/>
    </source>
</evidence>
<dbReference type="PANTHER" id="PTHR46161">
    <property type="entry name" value="NUCLEOSIDE DIPHOSPHATE KINASE"/>
    <property type="match status" value="1"/>
</dbReference>
<proteinExistence type="inferred from homology"/>
<dbReference type="VEuPathDB" id="TriTrypDB:ADEAN_000422600"/>
<sequence length="310" mass="34272">MNASVALTIVRTYPSVQKQMGKKNDTNAASPKNKLTKAKEIVFDGPTVSPLEQEHLNELLNSGTCLAVIVSAFNAIEKLLDLAGPEDPTDARRIAPYSIRAVCGTDLVHNAVHVATNMADANACAQAVFGYSLQQTSSTGMVRNEKITSVLNSSRTARPGLSFHKSSPADTMRVGPVVFSSLLPNISANPELSTAYYTAYNAQKENSKLLDVYDEQKLQAVTQQSLVAVYQELKRKEEFMDNYLKELRERETRLIIKERELQNRQAEIPFGVHRGTIRGETPKEESQDKPEASTPSPTKRSAAKWTFQLD</sequence>
<dbReference type="GO" id="GO:0016301">
    <property type="term" value="F:kinase activity"/>
    <property type="evidence" value="ECO:0007669"/>
    <property type="project" value="UniProtKB-KW"/>
</dbReference>
<comment type="caution">
    <text evidence="6">Lacks conserved residue(s) required for the propagation of feature annotation.</text>
</comment>
<evidence type="ECO:0000256" key="8">
    <source>
        <dbReference type="SAM" id="MobiDB-lite"/>
    </source>
</evidence>
<evidence type="ECO:0000313" key="10">
    <source>
        <dbReference type="EMBL" id="CAD2216753.1"/>
    </source>
</evidence>
<evidence type="ECO:0000256" key="7">
    <source>
        <dbReference type="SAM" id="Coils"/>
    </source>
</evidence>
<dbReference type="InterPro" id="IPR034907">
    <property type="entry name" value="NDK-like_dom"/>
</dbReference>
<feature type="region of interest" description="Disordered" evidence="8">
    <location>
        <begin position="272"/>
        <end position="310"/>
    </location>
</feature>
<evidence type="ECO:0000256" key="5">
    <source>
        <dbReference type="ARBA" id="ARBA00022840"/>
    </source>
</evidence>
<keyword evidence="7" id="KW-0175">Coiled coil</keyword>
<feature type="compositionally biased region" description="Basic and acidic residues" evidence="8">
    <location>
        <begin position="280"/>
        <end position="291"/>
    </location>
</feature>
<keyword evidence="5" id="KW-0067">ATP-binding</keyword>
<organism evidence="10 11">
    <name type="scientific">Angomonas deanei</name>
    <dbReference type="NCBI Taxonomy" id="59799"/>
    <lineage>
        <taxon>Eukaryota</taxon>
        <taxon>Discoba</taxon>
        <taxon>Euglenozoa</taxon>
        <taxon>Kinetoplastea</taxon>
        <taxon>Metakinetoplastina</taxon>
        <taxon>Trypanosomatida</taxon>
        <taxon>Trypanosomatidae</taxon>
        <taxon>Strigomonadinae</taxon>
        <taxon>Angomonas</taxon>
    </lineage>
</organism>
<protein>
    <submittedName>
        <fullName evidence="10">Nucleoside diphosphate kinase, putative</fullName>
    </submittedName>
</protein>
<keyword evidence="4 10" id="KW-0418">Kinase</keyword>
<evidence type="ECO:0000259" key="9">
    <source>
        <dbReference type="Pfam" id="PF00334"/>
    </source>
</evidence>